<proteinExistence type="predicted"/>
<protein>
    <submittedName>
        <fullName evidence="4">Secreted protein</fullName>
    </submittedName>
</protein>
<reference evidence="4" key="1">
    <citation type="submission" date="2016-06" db="UniProtKB">
        <authorList>
            <consortium name="WormBaseParasite"/>
        </authorList>
    </citation>
    <scope>IDENTIFICATION</scope>
</reference>
<feature type="signal peptide" evidence="1">
    <location>
        <begin position="1"/>
        <end position="17"/>
    </location>
</feature>
<evidence type="ECO:0000313" key="2">
    <source>
        <dbReference type="EMBL" id="VDN45046.1"/>
    </source>
</evidence>
<reference evidence="2 3" key="2">
    <citation type="submission" date="2018-11" db="EMBL/GenBank/DDBJ databases">
        <authorList>
            <consortium name="Pathogen Informatics"/>
        </authorList>
    </citation>
    <scope>NUCLEOTIDE SEQUENCE [LARGE SCALE GENOMIC DNA]</scope>
</reference>
<dbReference type="WBParaSite" id="GPUH_0002609001-mRNA-1">
    <property type="protein sequence ID" value="GPUH_0002609001-mRNA-1"/>
    <property type="gene ID" value="GPUH_0002609001"/>
</dbReference>
<dbReference type="Proteomes" id="UP000271098">
    <property type="component" value="Unassembled WGS sequence"/>
</dbReference>
<keyword evidence="1" id="KW-0732">Signal</keyword>
<organism evidence="4">
    <name type="scientific">Gongylonema pulchrum</name>
    <dbReference type="NCBI Taxonomy" id="637853"/>
    <lineage>
        <taxon>Eukaryota</taxon>
        <taxon>Metazoa</taxon>
        <taxon>Ecdysozoa</taxon>
        <taxon>Nematoda</taxon>
        <taxon>Chromadorea</taxon>
        <taxon>Rhabditida</taxon>
        <taxon>Spirurina</taxon>
        <taxon>Spiruromorpha</taxon>
        <taxon>Spiruroidea</taxon>
        <taxon>Gongylonematidae</taxon>
        <taxon>Gongylonema</taxon>
    </lineage>
</organism>
<evidence type="ECO:0000313" key="3">
    <source>
        <dbReference type="Proteomes" id="UP000271098"/>
    </source>
</evidence>
<name>A0A183EYL9_9BILA</name>
<dbReference type="AlphaFoldDB" id="A0A183EYL9"/>
<keyword evidence="3" id="KW-1185">Reference proteome</keyword>
<feature type="chain" id="PRO_5043139311" evidence="1">
    <location>
        <begin position="18"/>
        <end position="136"/>
    </location>
</feature>
<evidence type="ECO:0000256" key="1">
    <source>
        <dbReference type="SAM" id="SignalP"/>
    </source>
</evidence>
<sequence length="136" mass="14383">MTCFSLVWQLVISSTIGYGCIVEMYQTVNYRRPEAAPLLVKVTMRKKDMLLLLYLLPPRQVLAMRQFTQKQKPLMDLTQACAGIGTGTDAVGAAGTGTESLSRDFGVSGTSLNGRTGGLSSSRDAKAFGAGGGGLS</sequence>
<evidence type="ECO:0000313" key="4">
    <source>
        <dbReference type="WBParaSite" id="GPUH_0002609001-mRNA-1"/>
    </source>
</evidence>
<accession>A0A183EYL9</accession>
<gene>
    <name evidence="2" type="ORF">GPUH_LOCUS26060</name>
</gene>
<dbReference type="EMBL" id="UYRT01108366">
    <property type="protein sequence ID" value="VDN45046.1"/>
    <property type="molecule type" value="Genomic_DNA"/>
</dbReference>